<dbReference type="AlphaFoldDB" id="A0A438KJT4"/>
<reference evidence="9 10" key="1">
    <citation type="journal article" date="2018" name="PLoS Genet.">
        <title>Population sequencing reveals clonal diversity and ancestral inbreeding in the grapevine cultivar Chardonnay.</title>
        <authorList>
            <person name="Roach M.J."/>
            <person name="Johnson D.L."/>
            <person name="Bohlmann J."/>
            <person name="van Vuuren H.J."/>
            <person name="Jones S.J."/>
            <person name="Pretorius I.S."/>
            <person name="Schmidt S.A."/>
            <person name="Borneman A.R."/>
        </authorList>
    </citation>
    <scope>NUCLEOTIDE SEQUENCE [LARGE SCALE GENOMIC DNA]</scope>
    <source>
        <strain evidence="10">cv. Chardonnay</strain>
        <tissue evidence="9">Leaf</tissue>
    </source>
</reference>
<dbReference type="SUPFAM" id="SSF56112">
    <property type="entry name" value="Protein kinase-like (PK-like)"/>
    <property type="match status" value="1"/>
</dbReference>
<evidence type="ECO:0000256" key="6">
    <source>
        <dbReference type="PROSITE-ProRule" id="PRU10141"/>
    </source>
</evidence>
<feature type="region of interest" description="Disordered" evidence="7">
    <location>
        <begin position="442"/>
        <end position="498"/>
    </location>
</feature>
<evidence type="ECO:0000256" key="7">
    <source>
        <dbReference type="SAM" id="MobiDB-lite"/>
    </source>
</evidence>
<evidence type="ECO:0000256" key="5">
    <source>
        <dbReference type="ARBA" id="ARBA00022840"/>
    </source>
</evidence>
<keyword evidence="2" id="KW-0808">Transferase</keyword>
<dbReference type="FunFam" id="1.10.510.10:FF:000620">
    <property type="entry name" value="Putative serine/threonine-protein kinase"/>
    <property type="match status" value="1"/>
</dbReference>
<dbReference type="Pfam" id="PF00069">
    <property type="entry name" value="Pkinase"/>
    <property type="match status" value="1"/>
</dbReference>
<organism evidence="9 10">
    <name type="scientific">Vitis vinifera</name>
    <name type="common">Grape</name>
    <dbReference type="NCBI Taxonomy" id="29760"/>
    <lineage>
        <taxon>Eukaryota</taxon>
        <taxon>Viridiplantae</taxon>
        <taxon>Streptophyta</taxon>
        <taxon>Embryophyta</taxon>
        <taxon>Tracheophyta</taxon>
        <taxon>Spermatophyta</taxon>
        <taxon>Magnoliopsida</taxon>
        <taxon>eudicotyledons</taxon>
        <taxon>Gunneridae</taxon>
        <taxon>Pentapetalae</taxon>
        <taxon>rosids</taxon>
        <taxon>Vitales</taxon>
        <taxon>Vitaceae</taxon>
        <taxon>Viteae</taxon>
        <taxon>Vitis</taxon>
    </lineage>
</organism>
<accession>A0A438KJT4</accession>
<dbReference type="InterPro" id="IPR011009">
    <property type="entry name" value="Kinase-like_dom_sf"/>
</dbReference>
<dbReference type="InterPro" id="IPR050108">
    <property type="entry name" value="CDK"/>
</dbReference>
<dbReference type="PANTHER" id="PTHR24056">
    <property type="entry name" value="CELL DIVISION PROTEIN KINASE"/>
    <property type="match status" value="1"/>
</dbReference>
<dbReference type="InterPro" id="IPR000719">
    <property type="entry name" value="Prot_kinase_dom"/>
</dbReference>
<feature type="region of interest" description="Disordered" evidence="7">
    <location>
        <begin position="1"/>
        <end position="25"/>
    </location>
</feature>
<feature type="compositionally biased region" description="Basic residues" evidence="7">
    <location>
        <begin position="449"/>
        <end position="473"/>
    </location>
</feature>
<sequence>MSSCCSRRRTTGDSTDSMGCVQTRPSVYSPSEGLVKLKLQNGYAKRGYGGRPIRHKPPEKLDGKSAGTLVDGGGGGGGGEEMVGREDENKLNGGGGNVSQKITVKRIGGDELVDGWPKWLVDNIHRDALVGLVPKSVDSYEKLAKVGQGTYSNVYKARDRETRKIVALKKVRFDTSEAESVKFMAREIMILQKLDHPNIIKLEGLATSRMQYSLYLVFDFMPTDLTRVISRPNGRLTEPQVKFYMQQLLAGVQHCHERGILHRDLKGSNLLIDQKGVLKIADFGLANFLDPKPKKPLTSRVVTLWYRAPELLLGSTDYGVGIDLWSVGCLLAEMFTGRPIMPGRTEVEQLHRIFKLCGSPSEDYWKKLRLPTSFRPPQQYKPSFQDAFRDFPSSSFALLTSLLALDPAFRGSAATALESGFFTSSPLPCDLSGLPVVVYKEADEPSQANKRKKHRTSRSRQQSRTHNEGRRKKDPTAEEAKGDSGTSSQDKTKSSFKMHGGKFSCEMTYYTVSGQILHFLFAGEKFINSSSYAHRINTNTCILGGEEHGSNQPRDRQQPSSRSSSSKPMKQEGQLPLSLSPALQSHGKRAPKTEGHPNATKNIKNLPILYNSFQTDSSNTSQDEGPRLTFNYRSLSTLDFRTLDSAKIAKLFAPDKDS</sequence>
<evidence type="ECO:0000256" key="4">
    <source>
        <dbReference type="ARBA" id="ARBA00022777"/>
    </source>
</evidence>
<dbReference type="InterPro" id="IPR008271">
    <property type="entry name" value="Ser/Thr_kinase_AS"/>
</dbReference>
<dbReference type="FunFam" id="3.30.200.20:FF:000021">
    <property type="entry name" value="probable serine/threonine-protein kinase At1g54610"/>
    <property type="match status" value="1"/>
</dbReference>
<proteinExistence type="inferred from homology"/>
<evidence type="ECO:0000256" key="3">
    <source>
        <dbReference type="ARBA" id="ARBA00022741"/>
    </source>
</evidence>
<dbReference type="Gene3D" id="1.10.510.10">
    <property type="entry name" value="Transferase(Phosphotransferase) domain 1"/>
    <property type="match status" value="1"/>
</dbReference>
<dbReference type="CDD" id="cd07840">
    <property type="entry name" value="STKc_CDK9_like"/>
    <property type="match status" value="1"/>
</dbReference>
<evidence type="ECO:0000313" key="10">
    <source>
        <dbReference type="Proteomes" id="UP000288805"/>
    </source>
</evidence>
<feature type="compositionally biased region" description="Basic and acidic residues" evidence="7">
    <location>
        <begin position="545"/>
        <end position="557"/>
    </location>
</feature>
<dbReference type="InterPro" id="IPR017441">
    <property type="entry name" value="Protein_kinase_ATP_BS"/>
</dbReference>
<dbReference type="PROSITE" id="PS00108">
    <property type="entry name" value="PROTEIN_KINASE_ST"/>
    <property type="match status" value="1"/>
</dbReference>
<dbReference type="GO" id="GO:0004672">
    <property type="term" value="F:protein kinase activity"/>
    <property type="evidence" value="ECO:0007669"/>
    <property type="project" value="InterPro"/>
</dbReference>
<keyword evidence="4 9" id="KW-0418">Kinase</keyword>
<keyword evidence="3 6" id="KW-0547">Nucleotide-binding</keyword>
<evidence type="ECO:0000256" key="1">
    <source>
        <dbReference type="ARBA" id="ARBA00006485"/>
    </source>
</evidence>
<dbReference type="PANTHER" id="PTHR24056:SF221">
    <property type="entry name" value="OS02G0304500 PROTEIN"/>
    <property type="match status" value="1"/>
</dbReference>
<feature type="compositionally biased region" description="Low complexity" evidence="7">
    <location>
        <begin position="558"/>
        <end position="585"/>
    </location>
</feature>
<protein>
    <submittedName>
        <fullName evidence="9">Putative serine/threonine-protein kinase</fullName>
    </submittedName>
</protein>
<comment type="caution">
    <text evidence="9">The sequence shown here is derived from an EMBL/GenBank/DDBJ whole genome shotgun (WGS) entry which is preliminary data.</text>
</comment>
<feature type="binding site" evidence="6">
    <location>
        <position position="169"/>
    </location>
    <ligand>
        <name>ATP</name>
        <dbReference type="ChEBI" id="CHEBI:30616"/>
    </ligand>
</feature>
<gene>
    <name evidence="9" type="primary">VvCHDp000108_8</name>
    <name evidence="9" type="ORF">CK203_001957</name>
</gene>
<name>A0A438KJT4_VITVI</name>
<feature type="domain" description="Protein kinase" evidence="8">
    <location>
        <begin position="140"/>
        <end position="422"/>
    </location>
</feature>
<dbReference type="Gene3D" id="3.30.200.20">
    <property type="entry name" value="Phosphorylase Kinase, domain 1"/>
    <property type="match status" value="1"/>
</dbReference>
<evidence type="ECO:0000256" key="2">
    <source>
        <dbReference type="ARBA" id="ARBA00022679"/>
    </source>
</evidence>
<dbReference type="GO" id="GO:0005524">
    <property type="term" value="F:ATP binding"/>
    <property type="evidence" value="ECO:0007669"/>
    <property type="project" value="UniProtKB-UniRule"/>
</dbReference>
<dbReference type="PROSITE" id="PS50011">
    <property type="entry name" value="PROTEIN_KINASE_DOM"/>
    <property type="match status" value="1"/>
</dbReference>
<comment type="similarity">
    <text evidence="1">Belongs to the protein kinase superfamily. CMGC Ser/Thr protein kinase family. CDC2/CDKX subfamily.</text>
</comment>
<dbReference type="SMART" id="SM00220">
    <property type="entry name" value="S_TKc"/>
    <property type="match status" value="1"/>
</dbReference>
<feature type="region of interest" description="Disordered" evidence="7">
    <location>
        <begin position="46"/>
        <end position="79"/>
    </location>
</feature>
<feature type="region of interest" description="Disordered" evidence="7">
    <location>
        <begin position="543"/>
        <end position="604"/>
    </location>
</feature>
<keyword evidence="5 6" id="KW-0067">ATP-binding</keyword>
<evidence type="ECO:0000259" key="8">
    <source>
        <dbReference type="PROSITE" id="PS50011"/>
    </source>
</evidence>
<dbReference type="PROSITE" id="PS00107">
    <property type="entry name" value="PROTEIN_KINASE_ATP"/>
    <property type="match status" value="1"/>
</dbReference>
<dbReference type="EMBL" id="QGNW01000005">
    <property type="protein sequence ID" value="RVX21462.1"/>
    <property type="molecule type" value="Genomic_DNA"/>
</dbReference>
<evidence type="ECO:0000313" key="9">
    <source>
        <dbReference type="EMBL" id="RVX21462.1"/>
    </source>
</evidence>
<dbReference type="Proteomes" id="UP000288805">
    <property type="component" value="Unassembled WGS sequence"/>
</dbReference>
<feature type="compositionally biased region" description="Gly residues" evidence="7">
    <location>
        <begin position="70"/>
        <end position="79"/>
    </location>
</feature>